<sequence length="112" mass="11860">MLCLCLVAASATPISDDLIIQHQRVIDDLVALAQAAFNNLLSTVIANVDLSSITQLAQLLGIGKRDLTEHQRVIDDLVALAQAAFNNLLSTVIANVDLSSITQLAQLLGIGK</sequence>
<dbReference type="EMBL" id="REGN01001811">
    <property type="protein sequence ID" value="RNA32377.1"/>
    <property type="molecule type" value="Genomic_DNA"/>
</dbReference>
<keyword evidence="2" id="KW-1185">Reference proteome</keyword>
<evidence type="ECO:0000313" key="2">
    <source>
        <dbReference type="Proteomes" id="UP000276133"/>
    </source>
</evidence>
<dbReference type="Proteomes" id="UP000276133">
    <property type="component" value="Unassembled WGS sequence"/>
</dbReference>
<gene>
    <name evidence="1" type="ORF">BpHYR1_043910</name>
</gene>
<evidence type="ECO:0000313" key="1">
    <source>
        <dbReference type="EMBL" id="RNA32377.1"/>
    </source>
</evidence>
<reference evidence="1 2" key="1">
    <citation type="journal article" date="2018" name="Sci. Rep.">
        <title>Genomic signatures of local adaptation to the degree of environmental predictability in rotifers.</title>
        <authorList>
            <person name="Franch-Gras L."/>
            <person name="Hahn C."/>
            <person name="Garcia-Roger E.M."/>
            <person name="Carmona M.J."/>
            <person name="Serra M."/>
            <person name="Gomez A."/>
        </authorList>
    </citation>
    <scope>NUCLEOTIDE SEQUENCE [LARGE SCALE GENOMIC DNA]</scope>
    <source>
        <strain evidence="1">HYR1</strain>
    </source>
</reference>
<comment type="caution">
    <text evidence="1">The sequence shown here is derived from an EMBL/GenBank/DDBJ whole genome shotgun (WGS) entry which is preliminary data.</text>
</comment>
<organism evidence="1 2">
    <name type="scientific">Brachionus plicatilis</name>
    <name type="common">Marine rotifer</name>
    <name type="synonym">Brachionus muelleri</name>
    <dbReference type="NCBI Taxonomy" id="10195"/>
    <lineage>
        <taxon>Eukaryota</taxon>
        <taxon>Metazoa</taxon>
        <taxon>Spiralia</taxon>
        <taxon>Gnathifera</taxon>
        <taxon>Rotifera</taxon>
        <taxon>Eurotatoria</taxon>
        <taxon>Monogononta</taxon>
        <taxon>Pseudotrocha</taxon>
        <taxon>Ploima</taxon>
        <taxon>Brachionidae</taxon>
        <taxon>Brachionus</taxon>
    </lineage>
</organism>
<proteinExistence type="predicted"/>
<dbReference type="OrthoDB" id="10584525at2759"/>
<accession>A0A3M7S9P1</accession>
<protein>
    <submittedName>
        <fullName evidence="1">Uncharacterized protein</fullName>
    </submittedName>
</protein>
<dbReference type="AlphaFoldDB" id="A0A3M7S9P1"/>
<name>A0A3M7S9P1_BRAPC</name>